<keyword evidence="4 7" id="KW-1133">Transmembrane helix</keyword>
<sequence length="139" mass="13988">MIAPEGGTSVAPVRPGRSIIRSGFEAHIRRGAEAGWKAAQATQAVAGPALTAVGFTAAGVAKKTLASRWQSGLGSVARGSTFSRLQSLGARGGLPVLVVAGVGLAVGGIACAISYLSESAAKEKDDESSARRDEANLLE</sequence>
<dbReference type="PANTHER" id="PTHR16932:SF18">
    <property type="entry name" value="INTERFERON, ALPHA-INDUCIBLE PROTEIN 27-LIKE 2"/>
    <property type="match status" value="1"/>
</dbReference>
<dbReference type="OrthoDB" id="440424at2759"/>
<evidence type="ECO:0000256" key="1">
    <source>
        <dbReference type="ARBA" id="ARBA00004141"/>
    </source>
</evidence>
<feature type="compositionally biased region" description="Basic and acidic residues" evidence="6">
    <location>
        <begin position="120"/>
        <end position="139"/>
    </location>
</feature>
<dbReference type="Gene3D" id="6.10.110.10">
    <property type="match status" value="1"/>
</dbReference>
<reference evidence="8 9" key="1">
    <citation type="journal article" date="2016" name="Mol. Biol. Evol.">
        <title>Comparative Genomics of Early-Diverging Mushroom-Forming Fungi Provides Insights into the Origins of Lignocellulose Decay Capabilities.</title>
        <authorList>
            <person name="Nagy L.G."/>
            <person name="Riley R."/>
            <person name="Tritt A."/>
            <person name="Adam C."/>
            <person name="Daum C."/>
            <person name="Floudas D."/>
            <person name="Sun H."/>
            <person name="Yadav J.S."/>
            <person name="Pangilinan J."/>
            <person name="Larsson K.H."/>
            <person name="Matsuura K."/>
            <person name="Barry K."/>
            <person name="Labutti K."/>
            <person name="Kuo R."/>
            <person name="Ohm R.A."/>
            <person name="Bhattacharya S.S."/>
            <person name="Shirouzu T."/>
            <person name="Yoshinaga Y."/>
            <person name="Martin F.M."/>
            <person name="Grigoriev I.V."/>
            <person name="Hibbett D.S."/>
        </authorList>
    </citation>
    <scope>NUCLEOTIDE SEQUENCE [LARGE SCALE GENOMIC DNA]</scope>
    <source>
        <strain evidence="8 9">HHB12029</strain>
    </source>
</reference>
<comment type="subcellular location">
    <subcellularLocation>
        <location evidence="1">Membrane</location>
        <topology evidence="1">Multi-pass membrane protein</topology>
    </subcellularLocation>
</comment>
<proteinExistence type="inferred from homology"/>
<dbReference type="InterPro" id="IPR038213">
    <property type="entry name" value="IFI6/IFI27-like_sf"/>
</dbReference>
<dbReference type="EMBL" id="KV426158">
    <property type="protein sequence ID" value="KZV86364.1"/>
    <property type="molecule type" value="Genomic_DNA"/>
</dbReference>
<dbReference type="Pfam" id="PF06140">
    <property type="entry name" value="Ifi-6-16"/>
    <property type="match status" value="1"/>
</dbReference>
<name>A0A165E943_EXIGL</name>
<dbReference type="Proteomes" id="UP000077266">
    <property type="component" value="Unassembled WGS sequence"/>
</dbReference>
<evidence type="ECO:0000256" key="7">
    <source>
        <dbReference type="SAM" id="Phobius"/>
    </source>
</evidence>
<dbReference type="InterPro" id="IPR009311">
    <property type="entry name" value="IFI6/IFI27-like"/>
</dbReference>
<evidence type="ECO:0000256" key="4">
    <source>
        <dbReference type="ARBA" id="ARBA00022989"/>
    </source>
</evidence>
<evidence type="ECO:0000256" key="3">
    <source>
        <dbReference type="ARBA" id="ARBA00022692"/>
    </source>
</evidence>
<dbReference type="GO" id="GO:0016020">
    <property type="term" value="C:membrane"/>
    <property type="evidence" value="ECO:0007669"/>
    <property type="project" value="UniProtKB-SubCell"/>
</dbReference>
<feature type="region of interest" description="Disordered" evidence="6">
    <location>
        <begin position="119"/>
        <end position="139"/>
    </location>
</feature>
<gene>
    <name evidence="8" type="ORF">EXIGLDRAFT_774699</name>
</gene>
<accession>A0A165E943</accession>
<dbReference type="InParanoid" id="A0A165E943"/>
<keyword evidence="5 7" id="KW-0472">Membrane</keyword>
<evidence type="ECO:0000256" key="6">
    <source>
        <dbReference type="SAM" id="MobiDB-lite"/>
    </source>
</evidence>
<dbReference type="PANTHER" id="PTHR16932">
    <property type="entry name" value="INTERFERON ALPHA-INDUCIBLE PROTEIN 27"/>
    <property type="match status" value="1"/>
</dbReference>
<organism evidence="8 9">
    <name type="scientific">Exidia glandulosa HHB12029</name>
    <dbReference type="NCBI Taxonomy" id="1314781"/>
    <lineage>
        <taxon>Eukaryota</taxon>
        <taxon>Fungi</taxon>
        <taxon>Dikarya</taxon>
        <taxon>Basidiomycota</taxon>
        <taxon>Agaricomycotina</taxon>
        <taxon>Agaricomycetes</taxon>
        <taxon>Auriculariales</taxon>
        <taxon>Exidiaceae</taxon>
        <taxon>Exidia</taxon>
    </lineage>
</organism>
<evidence type="ECO:0000313" key="9">
    <source>
        <dbReference type="Proteomes" id="UP000077266"/>
    </source>
</evidence>
<dbReference type="AlphaFoldDB" id="A0A165E943"/>
<comment type="similarity">
    <text evidence="2">Belongs to the IFI6/IFI27 family.</text>
</comment>
<evidence type="ECO:0000256" key="2">
    <source>
        <dbReference type="ARBA" id="ARBA00007262"/>
    </source>
</evidence>
<keyword evidence="9" id="KW-1185">Reference proteome</keyword>
<protein>
    <submittedName>
        <fullName evidence="8">Uncharacterized protein</fullName>
    </submittedName>
</protein>
<feature type="transmembrane region" description="Helical" evidence="7">
    <location>
        <begin position="94"/>
        <end position="116"/>
    </location>
</feature>
<evidence type="ECO:0000313" key="8">
    <source>
        <dbReference type="EMBL" id="KZV86364.1"/>
    </source>
</evidence>
<keyword evidence="3 7" id="KW-0812">Transmembrane</keyword>
<evidence type="ECO:0000256" key="5">
    <source>
        <dbReference type="ARBA" id="ARBA00023136"/>
    </source>
</evidence>